<dbReference type="SUPFAM" id="SSF49313">
    <property type="entry name" value="Cadherin-like"/>
    <property type="match status" value="1"/>
</dbReference>
<feature type="domain" description="Cadherin" evidence="6">
    <location>
        <begin position="1248"/>
        <end position="1347"/>
    </location>
</feature>
<feature type="non-terminal residue" evidence="8">
    <location>
        <position position="2438"/>
    </location>
</feature>
<dbReference type="InterPro" id="IPR040853">
    <property type="entry name" value="RapA2_cadherin-like"/>
</dbReference>
<keyword evidence="4" id="KW-1015">Disulfide bond</keyword>
<evidence type="ECO:0000313" key="8">
    <source>
        <dbReference type="EMBL" id="SHK98548.1"/>
    </source>
</evidence>
<evidence type="ECO:0000259" key="7">
    <source>
        <dbReference type="PROSITE" id="PS50853"/>
    </source>
</evidence>
<proteinExistence type="predicted"/>
<protein>
    <submittedName>
        <fullName evidence="8">Surface protein</fullName>
    </submittedName>
</protein>
<reference evidence="9" key="1">
    <citation type="submission" date="2016-11" db="EMBL/GenBank/DDBJ databases">
        <authorList>
            <person name="Varghese N."/>
            <person name="Submissions S."/>
        </authorList>
    </citation>
    <scope>NUCLEOTIDE SEQUENCE [LARGE SCALE GENOMIC DNA]</scope>
    <source>
        <strain evidence="9">DSM 26134</strain>
    </source>
</reference>
<dbReference type="Gene3D" id="2.60.40.2030">
    <property type="match status" value="1"/>
</dbReference>
<dbReference type="InterPro" id="IPR006558">
    <property type="entry name" value="LamG-like"/>
</dbReference>
<dbReference type="InterPro" id="IPR013320">
    <property type="entry name" value="ConA-like_dom_sf"/>
</dbReference>
<dbReference type="GO" id="GO:0004553">
    <property type="term" value="F:hydrolase activity, hydrolyzing O-glycosyl compounds"/>
    <property type="evidence" value="ECO:0007669"/>
    <property type="project" value="UniProtKB-ARBA"/>
</dbReference>
<dbReference type="InterPro" id="IPR005046">
    <property type="entry name" value="DUF285"/>
</dbReference>
<dbReference type="GO" id="GO:0007156">
    <property type="term" value="P:homophilic cell adhesion via plasma membrane adhesion molecules"/>
    <property type="evidence" value="ECO:0007669"/>
    <property type="project" value="InterPro"/>
</dbReference>
<dbReference type="InterPro" id="IPR011889">
    <property type="entry name" value="Liste_lipo_26"/>
</dbReference>
<dbReference type="InterPro" id="IPR013783">
    <property type="entry name" value="Ig-like_fold"/>
</dbReference>
<evidence type="ECO:0000259" key="6">
    <source>
        <dbReference type="PROSITE" id="PS50268"/>
    </source>
</evidence>
<evidence type="ECO:0000256" key="3">
    <source>
        <dbReference type="ARBA" id="ARBA00022837"/>
    </source>
</evidence>
<dbReference type="InterPro" id="IPR003644">
    <property type="entry name" value="Calx_beta"/>
</dbReference>
<dbReference type="InterPro" id="IPR003961">
    <property type="entry name" value="FN3_dom"/>
</dbReference>
<dbReference type="PROSITE" id="PS50853">
    <property type="entry name" value="FN3"/>
    <property type="match status" value="1"/>
</dbReference>
<dbReference type="GO" id="GO:0005509">
    <property type="term" value="F:calcium ion binding"/>
    <property type="evidence" value="ECO:0007669"/>
    <property type="project" value="InterPro"/>
</dbReference>
<gene>
    <name evidence="8" type="ORF">SAMN04488028_1173</name>
</gene>
<dbReference type="Gene3D" id="2.60.120.200">
    <property type="match status" value="3"/>
</dbReference>
<evidence type="ECO:0000259" key="5">
    <source>
        <dbReference type="PROSITE" id="PS50093"/>
    </source>
</evidence>
<dbReference type="Gene3D" id="2.60.40.60">
    <property type="entry name" value="Cadherins"/>
    <property type="match status" value="2"/>
</dbReference>
<keyword evidence="9" id="KW-1185">Reference proteome</keyword>
<dbReference type="GO" id="GO:0007154">
    <property type="term" value="P:cell communication"/>
    <property type="evidence" value="ECO:0007669"/>
    <property type="project" value="InterPro"/>
</dbReference>
<dbReference type="NCBIfam" id="TIGR02167">
    <property type="entry name" value="Liste_lipo_26"/>
    <property type="match status" value="3"/>
</dbReference>
<dbReference type="GO" id="GO:0005975">
    <property type="term" value="P:carbohydrate metabolic process"/>
    <property type="evidence" value="ECO:0007669"/>
    <property type="project" value="UniProtKB-ARBA"/>
</dbReference>
<keyword evidence="3" id="KW-0106">Calcium</keyword>
<dbReference type="InterPro" id="IPR036116">
    <property type="entry name" value="FN3_sf"/>
</dbReference>
<dbReference type="Pfam" id="PF10102">
    <property type="entry name" value="DUF2341"/>
    <property type="match status" value="1"/>
</dbReference>
<feature type="domain" description="Fibronectin type-III" evidence="7">
    <location>
        <begin position="392"/>
        <end position="484"/>
    </location>
</feature>
<feature type="domain" description="Cadherin" evidence="6">
    <location>
        <begin position="2090"/>
        <end position="2193"/>
    </location>
</feature>
<dbReference type="InterPro" id="IPR018765">
    <property type="entry name" value="DUF2341"/>
</dbReference>
<evidence type="ECO:0000256" key="1">
    <source>
        <dbReference type="ARBA" id="ARBA00022729"/>
    </source>
</evidence>
<feature type="domain" description="PKD" evidence="5">
    <location>
        <begin position="1364"/>
        <end position="1404"/>
    </location>
</feature>
<evidence type="ECO:0000313" key="9">
    <source>
        <dbReference type="Proteomes" id="UP000184474"/>
    </source>
</evidence>
<dbReference type="InterPro" id="IPR000601">
    <property type="entry name" value="PKD_dom"/>
</dbReference>
<evidence type="ECO:0000256" key="4">
    <source>
        <dbReference type="ARBA" id="ARBA00023157"/>
    </source>
</evidence>
<dbReference type="Proteomes" id="UP000184474">
    <property type="component" value="Unassembled WGS sequence"/>
</dbReference>
<dbReference type="STRING" id="156994.SAMN04488028_1173"/>
<dbReference type="Gene3D" id="2.60.40.2810">
    <property type="match status" value="1"/>
</dbReference>
<dbReference type="CDD" id="cd00146">
    <property type="entry name" value="PKD"/>
    <property type="match status" value="1"/>
</dbReference>
<dbReference type="CDD" id="cd11304">
    <property type="entry name" value="Cadherin_repeat"/>
    <property type="match status" value="2"/>
</dbReference>
<dbReference type="Gene3D" id="2.60.40.10">
    <property type="entry name" value="Immunoglobulins"/>
    <property type="match status" value="1"/>
</dbReference>
<dbReference type="SMART" id="SM00112">
    <property type="entry name" value="CA"/>
    <property type="match status" value="2"/>
</dbReference>
<keyword evidence="1" id="KW-0732">Signal</keyword>
<evidence type="ECO:0000256" key="2">
    <source>
        <dbReference type="ARBA" id="ARBA00022737"/>
    </source>
</evidence>
<dbReference type="SUPFAM" id="SSF49265">
    <property type="entry name" value="Fibronectin type III"/>
    <property type="match status" value="1"/>
</dbReference>
<dbReference type="Pfam" id="PF03160">
    <property type="entry name" value="Calx-beta"/>
    <property type="match status" value="1"/>
</dbReference>
<dbReference type="SMART" id="SM00560">
    <property type="entry name" value="LamGL"/>
    <property type="match status" value="1"/>
</dbReference>
<name>A0A1M6WXW1_REIAG</name>
<keyword evidence="2" id="KW-0677">Repeat</keyword>
<dbReference type="PROSITE" id="PS50093">
    <property type="entry name" value="PKD"/>
    <property type="match status" value="1"/>
</dbReference>
<dbReference type="InterPro" id="IPR038081">
    <property type="entry name" value="CalX-like_sf"/>
</dbReference>
<dbReference type="Pfam" id="PF13385">
    <property type="entry name" value="Laminin_G_3"/>
    <property type="match status" value="2"/>
</dbReference>
<dbReference type="InterPro" id="IPR002126">
    <property type="entry name" value="Cadherin-like_dom"/>
</dbReference>
<dbReference type="PROSITE" id="PS50268">
    <property type="entry name" value="CADHERIN_2"/>
    <property type="match status" value="2"/>
</dbReference>
<dbReference type="Pfam" id="PF03382">
    <property type="entry name" value="DUF285"/>
    <property type="match status" value="2"/>
</dbReference>
<dbReference type="PROSITE" id="PS51257">
    <property type="entry name" value="PROKAR_LIPOPROTEIN"/>
    <property type="match status" value="1"/>
</dbReference>
<dbReference type="GO" id="GO:0016020">
    <property type="term" value="C:membrane"/>
    <property type="evidence" value="ECO:0007669"/>
    <property type="project" value="InterPro"/>
</dbReference>
<dbReference type="InterPro" id="IPR015919">
    <property type="entry name" value="Cadherin-like_sf"/>
</dbReference>
<organism evidence="8 9">
    <name type="scientific">Reichenbachiella agariperforans</name>
    <dbReference type="NCBI Taxonomy" id="156994"/>
    <lineage>
        <taxon>Bacteria</taxon>
        <taxon>Pseudomonadati</taxon>
        <taxon>Bacteroidota</taxon>
        <taxon>Cytophagia</taxon>
        <taxon>Cytophagales</taxon>
        <taxon>Reichenbachiellaceae</taxon>
        <taxon>Reichenbachiella</taxon>
    </lineage>
</organism>
<dbReference type="SUPFAM" id="SSF141072">
    <property type="entry name" value="CalX-like"/>
    <property type="match status" value="1"/>
</dbReference>
<dbReference type="RefSeq" id="WP_139281133.1">
    <property type="nucleotide sequence ID" value="NZ_FRAA01000017.1"/>
</dbReference>
<accession>A0A1M6WXW1</accession>
<dbReference type="SUPFAM" id="SSF49899">
    <property type="entry name" value="Concanavalin A-like lectins/glucanases"/>
    <property type="match status" value="3"/>
</dbReference>
<dbReference type="Pfam" id="PF17963">
    <property type="entry name" value="Big_9"/>
    <property type="match status" value="1"/>
</dbReference>
<sequence length="2438" mass="263582">MMRKISLVLALLIGCVIVGLAQPVGYNFLKKIEIDHSVVSGTADLIDYPFLLKITDNDLSHIAEGSGGKIENGFCYDIVFTLEDQTTILDFDIIDYDPAAGSLIAWVKIPVLSASANTMINLYFGNNSVTTDPSSGATWSSDYLAVYQMDYTNDDATTNARHITTFTGTSNSSGKVNIGKGFNGTSDYMVTPVSDFKTLDNFSFGLWFKTDNTDHARHIIWQGNKGNGFGSGNNPGDNEHEMHLNFGNINSAGSSVSDVLNFFIGNTDDSNSSDIISIQHNFNNTTDWTYVVVNMENMNSTPSAEMFVNGASVGTDTGALIGAGTYGIDRTQWLHPLQLGGPEAIASYYDGTLDVVELLNTVQSSDLIQTKFNNIDDPASFTTVYPMINVSPPSHLYVHSRDESNELHWTASDNTSATYNIYRSVEPDSAAFGATPIATVPAGTTTYTDNSLDNNTFYFYYIKAVESSTESSPTNVDASTPQSSISSFINFDGVDDYLSINDSSDFLLQPQMTLEFWFRTEKNSGQQYILDRVSRTTNTHPYNLLINSDELLYRRAGDNTYYQISTIDKDTWYHLSITSDNASGGVINFYLNGILATPSPIPSKPFNRFESTYSPGVLAIGAQVSSPSLTYSSHFDGQISELRMWDKILTPAEITNNMNIPLKGDETDIRALFHLDDIYNTTVYNYTSVLRNAVAVGNPTIHNPHVTANDDSETIQEDVATEFDVKNNDTFSNATQKPKVKVEIVTAPTHGTAEVLSNYKISYTPDADYFGTDVIEYLIVDTTAIGDIYQFEDKAFVNISITPVNDIPSFTAGANQTVTEDAGAQTETGWATGLSTGPSNESGQTLSFNVSNTNTPLFSTQPAIAPDGTLTYTPANNANGTATVNVTLEDSGGVLNGGVNTSVTIPFTITVSSVNDHPISANNAVSVDEDNTYTFTNADFAFTDTDGDNYESFMLTSLPASGILKYNGSAAATYTHYTNRSLLTFEPTADENGSPYTTFEFQVKDDGGNAPNISSGLVGYYTFDGDTDDLSGNGHHGTGNGGLSYTTGVNGYGIAASFDGIDDYISLGAQSNFFAGDPFSVSAWVKSSNGDMGIIGTLGDVGDITPGEDGWVLSLRNNLQTWFSTEGNSVLNQRTTAAHNYSAASTNHIAFVMDASGTGNIYINGVKGTTDLAFPLSFDDAMDLMIGASASSPSSNFFNGSMDNISIYERDLRSAEISALYNHSVNHNYSSNYTMTVNVNPINDAPSDISLSSTSVDENLASGTTFATLSTTDPDTGDTHTYTLVSGAGDTDNASFQISGSDLLTNTVYDFETKSSYSIRVETSDGALSYEEIITITINDIDESGYFITTWQTTTNGESITIPTESGETYNYTVNWGDGAQDTGVTGDATHSYANAGIYTVSITGDFPQIYFDNNGDKNKILTVEQWGDIEWTSMRNAFSGCSLLRVPATDAPDLSQVTSFSQMFYNASVFNDPINHWDVSTITSMEGMFRGATSFDQPLDSWDVRNVMVMVSMFRSASSFDQPLNSWVVESTTNMSAMFRQATSFDQPLDNWDVSKVTDMSHMFRQMGFNQDITGWVVDKVTTMANMFERNGAFNQDIGSWDVSKVTNMGNMFFVASAFDQSLGGWVLNPGVNIPLNTFAASGMSCESYSASLQGWAANTSSPNNISVGMYELGYGSHAIAARSKLTTPVVDGGLGWTISADELLTGSNDCTPVGSKPFVTTWKTDNTGDSDDDQITIPTNGGGYNYYVHWVDESDPSSNATIGPFTGDTTIDFPAAGTYQVTVSGDFPQIYFNNTGDKDKILTVEQWGDNQWSSMESAFWGCSNLHVPATDAPDLSSVTSLFGMFKSASVFNEPINHWVVDNVNNMEGMFQSARDFNQPLNNWNVDNVLDMSAMFAYADHFNQSLNGWIVDNVEEMGGMFSNTHDFDQPLNNWNVNNVEQIGGMFASAESFNQDIQDWELDNVISMALMFQGAITFNQPLNGWDVSNVTNMDRMFQNAAAFNQYLGSWTSEATVRDDMFDGSGMDCINYTGTLIGWTTNTTATNVNMGSNGLEYGTNAASAVNELETNRSWDFDDHTASSSECLLFNITNILDANIDENDPYVSVGATIASGTPIGTLTYTLSGVDAAAFTIDDPAIGVVRMIARDFEGPLDNDTDNIYEVIIRATDEDGNFDEEDWVVEINNLNDNLPIADNESVTTAEEVNYTFSASDFNNDYSDADNNTFAGIRITSLPSAGVLEDNGTTLLAADVAAPGYVIADITKVIFVPEADESGSPYTSFDFDVYDGTFYSASSYTMTINVTPYVPSASLTVDNSTIAENAGVATFTVALDKSSSRDVTISLSYSGTATGSSSDYTAAVGTNATSITEIVIPSGSTTGTVKITAVDDSIDENDESVIVDILSVTNGTENGVQQVTTTITDDDAAGFTLSKTTATTTEA</sequence>
<dbReference type="EMBL" id="FRAA01000017">
    <property type="protein sequence ID" value="SHK98548.1"/>
    <property type="molecule type" value="Genomic_DNA"/>
</dbReference>
<dbReference type="Pfam" id="PF17803">
    <property type="entry name" value="Cadherin_4"/>
    <property type="match status" value="1"/>
</dbReference>